<gene>
    <name evidence="2" type="ORF">GSY63_17235</name>
</gene>
<sequence>MIITSETELMKNQKNAVVMAPGKQFEVLQTQQGNALFFSIGTDNVFYLTREAALGACGWSKVDLSTVLKPSDGSIVAKLFDVAQDINSGIVYIALVATVSGADVLYLANLASNTDDDWANVAANGLSWQAATFNGGNDDIATLNISDINICQSGQLQMLQADVIQGGSNAGNYVNRYYVTIPTDDSAPQWTWIHLPSAISAGNIYSEVGFLNSESAPGTYTLSGLKTLGSSEMELIFSSFYNSIDSSVDPSHISFSLPPNTTAMALSQALATADPDDGTPAETDLIVAAGSSLYFVDHSRQTLTDVSSGLIYTHSLLSGVQRLHVNNTTTQTIIWGLNEAGQIFYMKCDVGQEAVSSAWSYPVSILDNVLAVAPYIHAVQNSLVIFGQVNMGTATVITQLTQDPTTTHWIERNIMLPGTGPDDYVESYTYTTHIQLTDNSNVVLVNQDVSITSSSACTLYINDAYHVLYPGAPLTITCDTNGVITLVQSVDTLAGVCFSITDGVSDPEIVNPLNNLIAKLDGITLDNVNVSVSDEMGATKPLLDASVTPKEKSDLVTYIQQFISLHQDVPSDGSPQPDNVSATQTPIASSAVFGMHILDGKMRYYGSEEEAAALGIRPIIKSAKLQAGRLLGDDNGDDTLTLLAGDAWNWLKKEFAAVEQWEIQKFGAINHFIFTIAEESYHFVLKCAHDIANGIHFVLNKIAVAFEDMVKWLGSIFAWHDIINTHGVLKQYFLKYIRSKIASVDTYKQDLSLLISNLESALDSWADMPTDSYSSNASSNNTSTPKSTPSSNWGSHHAQNNATNGQDTASAADPSSVMTDLINAVENEGDILWETIQKLQGVFDNASTMTMDQMVKQIVDIIFTALLDSANNITTELFNVAEAALNGVEQVLDATIKIPVISPVYKFFTGSDLSILDLVCLLAAIPVTVFYKLENDAAAPFTKDDVTTFTNAADLTAIANLCYTQSTSNVQTYNTESLGTNWSSLIPPELNKTPLYDKLEFAGNIAGLIGGCLVGALTVTRLMPKWKDSTFLAKLSTAAYVPYIGPDIIAQINQTFIKRDGSPWYIWTNSLASGAGLFKALVDVIKFSPASPPVVPSGEDAPPPAPVVNTLRGPSSITRPGATTYEFVGPVLDLIINFLWEGPVIGQYLASPKELNDKLGIAGNTLFNVSGVISPVVNWTKGDVQAVAAGASCILNVGYGILTATISLDRQPVDS</sequence>
<accession>A0A965ZJ85</accession>
<comment type="caution">
    <text evidence="2">The sequence shown here is derived from an EMBL/GenBank/DDBJ whole genome shotgun (WGS) entry which is preliminary data.</text>
</comment>
<keyword evidence="3" id="KW-1185">Reference proteome</keyword>
<evidence type="ECO:0000313" key="3">
    <source>
        <dbReference type="Proteomes" id="UP000638732"/>
    </source>
</evidence>
<dbReference type="EMBL" id="WWEO01000044">
    <property type="protein sequence ID" value="NCD71113.1"/>
    <property type="molecule type" value="Genomic_DNA"/>
</dbReference>
<feature type="compositionally biased region" description="Low complexity" evidence="1">
    <location>
        <begin position="773"/>
        <end position="792"/>
    </location>
</feature>
<evidence type="ECO:0000313" key="2">
    <source>
        <dbReference type="EMBL" id="NCD71113.1"/>
    </source>
</evidence>
<proteinExistence type="predicted"/>
<dbReference type="RefSeq" id="WP_166587089.1">
    <property type="nucleotide sequence ID" value="NZ_WWEO01000044.1"/>
</dbReference>
<protein>
    <submittedName>
        <fullName evidence="2">Uncharacterized protein</fullName>
    </submittedName>
</protein>
<evidence type="ECO:0000256" key="1">
    <source>
        <dbReference type="SAM" id="MobiDB-lite"/>
    </source>
</evidence>
<feature type="compositionally biased region" description="Polar residues" evidence="1">
    <location>
        <begin position="793"/>
        <end position="809"/>
    </location>
</feature>
<organism evidence="2 3">
    <name type="scientific">Mucilaginibacter agri</name>
    <dbReference type="NCBI Taxonomy" id="2695265"/>
    <lineage>
        <taxon>Bacteria</taxon>
        <taxon>Pseudomonadati</taxon>
        <taxon>Bacteroidota</taxon>
        <taxon>Sphingobacteriia</taxon>
        <taxon>Sphingobacteriales</taxon>
        <taxon>Sphingobacteriaceae</taxon>
        <taxon>Mucilaginibacter</taxon>
    </lineage>
</organism>
<dbReference type="AlphaFoldDB" id="A0A965ZJ85"/>
<feature type="region of interest" description="Disordered" evidence="1">
    <location>
        <begin position="773"/>
        <end position="813"/>
    </location>
</feature>
<dbReference type="Proteomes" id="UP000638732">
    <property type="component" value="Unassembled WGS sequence"/>
</dbReference>
<name>A0A965ZJ85_9SPHI</name>
<reference evidence="2" key="2">
    <citation type="submission" date="2020-10" db="EMBL/GenBank/DDBJ databases">
        <title>Mucilaginibacter sp. nov., isolated from soil.</title>
        <authorList>
            <person name="Jeon C.O."/>
        </authorList>
    </citation>
    <scope>NUCLEOTIDE SEQUENCE</scope>
    <source>
        <strain evidence="2">R11</strain>
    </source>
</reference>
<reference evidence="2" key="1">
    <citation type="submission" date="2020-01" db="EMBL/GenBank/DDBJ databases">
        <authorList>
            <person name="Seo Y.L."/>
        </authorList>
    </citation>
    <scope>NUCLEOTIDE SEQUENCE</scope>
    <source>
        <strain evidence="2">R11</strain>
    </source>
</reference>